<dbReference type="Proteomes" id="UP000645217">
    <property type="component" value="Unassembled WGS sequence"/>
</dbReference>
<evidence type="ECO:0000313" key="4">
    <source>
        <dbReference type="EMBL" id="GGK85061.1"/>
    </source>
</evidence>
<feature type="region of interest" description="Disordered" evidence="2">
    <location>
        <begin position="1"/>
        <end position="92"/>
    </location>
</feature>
<evidence type="ECO:0000313" key="5">
    <source>
        <dbReference type="Proteomes" id="UP000645217"/>
    </source>
</evidence>
<dbReference type="PROSITE" id="PS51371">
    <property type="entry name" value="CBS"/>
    <property type="match status" value="1"/>
</dbReference>
<reference evidence="4" key="1">
    <citation type="journal article" date="2014" name="Int. J. Syst. Evol. Microbiol.">
        <title>Complete genome sequence of Corynebacterium casei LMG S-19264T (=DSM 44701T), isolated from a smear-ripened cheese.</title>
        <authorList>
            <consortium name="US DOE Joint Genome Institute (JGI-PGF)"/>
            <person name="Walter F."/>
            <person name="Albersmeier A."/>
            <person name="Kalinowski J."/>
            <person name="Ruckert C."/>
        </authorList>
    </citation>
    <scope>NUCLEOTIDE SEQUENCE</scope>
    <source>
        <strain evidence="4">JCM 13064</strain>
    </source>
</reference>
<sequence length="459" mass="47726">MAPPATPGHPGVPFPGHHGPETFPSGHPVPGSGQPGVAYPRFPSPDAAGHPSFSAPAAAEHPGSVTSGPTERGGPGFTFSEGSGSSGPGTPGAARAATFFPIVDLDTGGVIAVEATAEVPSIRISGDVSGPVAGIYAAAREEALLPLLLAVPSDAVVQGSGALAPLHEAMRATSRRPREVILVITGDVAATDRRALLTGLDGLRTIGYLVAIGGLGTSHVPLDLIADAAPYALVLSPELMERVPRDARRNAVGEAVAHMAKSLGVHVLAPQVREEAQLTTLRGWGVRLAQGPLLAPLDWRPSHGRVHVPLPVPAEPESPLIDLGPRVQEFLLPAVTLDMNATAEDVVEAFGTEPSITSVILVDEYQRPRASIERSRFLLSIAGPYGHALHAKKPAHRLADPPRVVPKTTPAIAAMQVAGKDDARVYDDLVVTDEVGRCMGVVHVGDLIRHVARLNPMTR</sequence>
<dbReference type="InterPro" id="IPR046342">
    <property type="entry name" value="CBS_dom_sf"/>
</dbReference>
<accession>A0A917R259</accession>
<keyword evidence="5" id="KW-1185">Reference proteome</keyword>
<evidence type="ECO:0000256" key="1">
    <source>
        <dbReference type="PROSITE-ProRule" id="PRU00703"/>
    </source>
</evidence>
<dbReference type="AlphaFoldDB" id="A0A917R259"/>
<organism evidence="4 5">
    <name type="scientific">Sphaerisporangium melleum</name>
    <dbReference type="NCBI Taxonomy" id="321316"/>
    <lineage>
        <taxon>Bacteria</taxon>
        <taxon>Bacillati</taxon>
        <taxon>Actinomycetota</taxon>
        <taxon>Actinomycetes</taxon>
        <taxon>Streptosporangiales</taxon>
        <taxon>Streptosporangiaceae</taxon>
        <taxon>Sphaerisporangium</taxon>
    </lineage>
</organism>
<evidence type="ECO:0000259" key="3">
    <source>
        <dbReference type="PROSITE" id="PS51371"/>
    </source>
</evidence>
<dbReference type="SUPFAM" id="SSF141868">
    <property type="entry name" value="EAL domain-like"/>
    <property type="match status" value="1"/>
</dbReference>
<keyword evidence="1" id="KW-0129">CBS domain</keyword>
<reference evidence="4" key="2">
    <citation type="submission" date="2020-09" db="EMBL/GenBank/DDBJ databases">
        <authorList>
            <person name="Sun Q."/>
            <person name="Ohkuma M."/>
        </authorList>
    </citation>
    <scope>NUCLEOTIDE SEQUENCE</scope>
    <source>
        <strain evidence="4">JCM 13064</strain>
    </source>
</reference>
<dbReference type="GO" id="GO:0071111">
    <property type="term" value="F:cyclic-guanylate-specific phosphodiesterase activity"/>
    <property type="evidence" value="ECO:0007669"/>
    <property type="project" value="InterPro"/>
</dbReference>
<dbReference type="Pfam" id="PF00571">
    <property type="entry name" value="CBS"/>
    <property type="match status" value="1"/>
</dbReference>
<dbReference type="Pfam" id="PF00563">
    <property type="entry name" value="EAL"/>
    <property type="match status" value="1"/>
</dbReference>
<dbReference type="InterPro" id="IPR001633">
    <property type="entry name" value="EAL_dom"/>
</dbReference>
<feature type="compositionally biased region" description="Pro residues" evidence="2">
    <location>
        <begin position="1"/>
        <end position="13"/>
    </location>
</feature>
<evidence type="ECO:0000256" key="2">
    <source>
        <dbReference type="SAM" id="MobiDB-lite"/>
    </source>
</evidence>
<dbReference type="InterPro" id="IPR000644">
    <property type="entry name" value="CBS_dom"/>
</dbReference>
<dbReference type="EMBL" id="BMNT01000014">
    <property type="protein sequence ID" value="GGK85061.1"/>
    <property type="molecule type" value="Genomic_DNA"/>
</dbReference>
<dbReference type="InterPro" id="IPR035919">
    <property type="entry name" value="EAL_sf"/>
</dbReference>
<dbReference type="Gene3D" id="3.20.20.450">
    <property type="entry name" value="EAL domain"/>
    <property type="match status" value="1"/>
</dbReference>
<dbReference type="PANTHER" id="PTHR33121">
    <property type="entry name" value="CYCLIC DI-GMP PHOSPHODIESTERASE PDEF"/>
    <property type="match status" value="1"/>
</dbReference>
<dbReference type="SUPFAM" id="SSF54631">
    <property type="entry name" value="CBS-domain pair"/>
    <property type="match status" value="1"/>
</dbReference>
<protein>
    <recommendedName>
        <fullName evidence="3">CBS domain-containing protein</fullName>
    </recommendedName>
</protein>
<dbReference type="InterPro" id="IPR050706">
    <property type="entry name" value="Cyclic-di-GMP_PDE-like"/>
</dbReference>
<name>A0A917R259_9ACTN</name>
<proteinExistence type="predicted"/>
<feature type="domain" description="CBS" evidence="3">
    <location>
        <begin position="395"/>
        <end position="457"/>
    </location>
</feature>
<comment type="caution">
    <text evidence="4">The sequence shown here is derived from an EMBL/GenBank/DDBJ whole genome shotgun (WGS) entry which is preliminary data.</text>
</comment>
<dbReference type="PANTHER" id="PTHR33121:SF70">
    <property type="entry name" value="SIGNALING PROTEIN YKOW"/>
    <property type="match status" value="1"/>
</dbReference>
<dbReference type="SMART" id="SM00052">
    <property type="entry name" value="EAL"/>
    <property type="match status" value="1"/>
</dbReference>
<gene>
    <name evidence="4" type="ORF">GCM10007964_29450</name>
</gene>